<comment type="caution">
    <text evidence="2">The sequence shown here is derived from an EMBL/GenBank/DDBJ whole genome shotgun (WGS) entry which is preliminary data.</text>
</comment>
<gene>
    <name evidence="2" type="ORF">A7P95_07350</name>
</gene>
<sequence length="194" mass="21539">MSNPESNGQKNLIYAACAIIVILLSVILFLVGNNRQPTNTIKPTAETHLPATSSSEAAQNGQSNSEQVRQFMNDLKTQDAQAVFAYLQQHKELEATWTTASKETVTASAFKYPQIPNGFVIETNFHAITGNGEDAVYDVLMADENADGVLDRIIYTNMQNRSDEHVYHNPTDEASVMLWEVSLRELARASRLPH</sequence>
<dbReference type="Proteomes" id="UP000077885">
    <property type="component" value="Unassembled WGS sequence"/>
</dbReference>
<dbReference type="EMBL" id="LXSL01000026">
    <property type="protein sequence ID" value="OAM27046.1"/>
    <property type="molecule type" value="Genomic_DNA"/>
</dbReference>
<name>A0A1A9RWU9_9NEIS</name>
<proteinExistence type="predicted"/>
<keyword evidence="1" id="KW-0812">Transmembrane</keyword>
<feature type="transmembrane region" description="Helical" evidence="1">
    <location>
        <begin position="12"/>
        <end position="32"/>
    </location>
</feature>
<keyword evidence="1" id="KW-1133">Transmembrane helix</keyword>
<protein>
    <submittedName>
        <fullName evidence="2">Uncharacterized protein</fullName>
    </submittedName>
</protein>
<dbReference type="STRING" id="1795827.A7P95_07350"/>
<evidence type="ECO:0000256" key="1">
    <source>
        <dbReference type="SAM" id="Phobius"/>
    </source>
</evidence>
<dbReference type="OrthoDB" id="9980456at2"/>
<organism evidence="2 3">
    <name type="scientific">Eikenella longinqua</name>
    <dbReference type="NCBI Taxonomy" id="1795827"/>
    <lineage>
        <taxon>Bacteria</taxon>
        <taxon>Pseudomonadati</taxon>
        <taxon>Pseudomonadota</taxon>
        <taxon>Betaproteobacteria</taxon>
        <taxon>Neisseriales</taxon>
        <taxon>Neisseriaceae</taxon>
        <taxon>Eikenella</taxon>
    </lineage>
</organism>
<dbReference type="RefSeq" id="WP_067593361.1">
    <property type="nucleotide sequence ID" value="NZ_LXSL01000026.1"/>
</dbReference>
<evidence type="ECO:0000313" key="3">
    <source>
        <dbReference type="Proteomes" id="UP000077885"/>
    </source>
</evidence>
<accession>A0A1A9RWU9</accession>
<evidence type="ECO:0000313" key="2">
    <source>
        <dbReference type="EMBL" id="OAM27046.1"/>
    </source>
</evidence>
<keyword evidence="1" id="KW-0472">Membrane</keyword>
<keyword evidence="3" id="KW-1185">Reference proteome</keyword>
<dbReference type="AlphaFoldDB" id="A0A1A9RWU9"/>
<reference evidence="3" key="1">
    <citation type="submission" date="2016-05" db="EMBL/GenBank/DDBJ databases">
        <title>Draft genome of Corynebacterium afermentans subsp. afermentans LCDC 88199T.</title>
        <authorList>
            <person name="Bernier A.-M."/>
            <person name="Bernard K."/>
        </authorList>
    </citation>
    <scope>NUCLEOTIDE SEQUENCE [LARGE SCALE GENOMIC DNA]</scope>
    <source>
        <strain evidence="3">NML02-A-017</strain>
    </source>
</reference>